<dbReference type="EMBL" id="KE124867">
    <property type="protein sequence ID" value="EPB76348.1"/>
    <property type="molecule type" value="Genomic_DNA"/>
</dbReference>
<protein>
    <recommendedName>
        <fullName evidence="6">ABC-2 type transporter transmembrane domain-containing protein</fullName>
    </recommendedName>
</protein>
<evidence type="ECO:0000256" key="3">
    <source>
        <dbReference type="ARBA" id="ARBA00022989"/>
    </source>
</evidence>
<evidence type="ECO:0000256" key="2">
    <source>
        <dbReference type="ARBA" id="ARBA00022692"/>
    </source>
</evidence>
<dbReference type="GO" id="GO:0140359">
    <property type="term" value="F:ABC-type transporter activity"/>
    <property type="evidence" value="ECO:0007669"/>
    <property type="project" value="InterPro"/>
</dbReference>
<proteinExistence type="predicted"/>
<organism evidence="7 8">
    <name type="scientific">Ancylostoma ceylanicum</name>
    <dbReference type="NCBI Taxonomy" id="53326"/>
    <lineage>
        <taxon>Eukaryota</taxon>
        <taxon>Metazoa</taxon>
        <taxon>Ecdysozoa</taxon>
        <taxon>Nematoda</taxon>
        <taxon>Chromadorea</taxon>
        <taxon>Rhabditida</taxon>
        <taxon>Rhabditina</taxon>
        <taxon>Rhabditomorpha</taxon>
        <taxon>Strongyloidea</taxon>
        <taxon>Ancylostomatidae</taxon>
        <taxon>Ancylostomatinae</taxon>
        <taxon>Ancylostoma</taxon>
    </lineage>
</organism>
<name>A0A0D6LYT0_9BILA</name>
<gene>
    <name evidence="7" type="ORF">ANCCEY_04560</name>
</gene>
<feature type="domain" description="ABC-2 type transporter transmembrane" evidence="6">
    <location>
        <begin position="24"/>
        <end position="306"/>
    </location>
</feature>
<evidence type="ECO:0000259" key="6">
    <source>
        <dbReference type="Pfam" id="PF12698"/>
    </source>
</evidence>
<dbReference type="GO" id="GO:0016020">
    <property type="term" value="C:membrane"/>
    <property type="evidence" value="ECO:0007669"/>
    <property type="project" value="UniProtKB-SubCell"/>
</dbReference>
<feature type="transmembrane region" description="Helical" evidence="5">
    <location>
        <begin position="282"/>
        <end position="307"/>
    </location>
</feature>
<dbReference type="PANTHER" id="PTHR19229">
    <property type="entry name" value="ATP-BINDING CASSETTE TRANSPORTER SUBFAMILY A ABCA"/>
    <property type="match status" value="1"/>
</dbReference>
<dbReference type="Pfam" id="PF12698">
    <property type="entry name" value="ABC2_membrane_3"/>
    <property type="match status" value="1"/>
</dbReference>
<accession>A0A0D6LYT0</accession>
<feature type="transmembrane region" description="Helical" evidence="5">
    <location>
        <begin position="235"/>
        <end position="259"/>
    </location>
</feature>
<dbReference type="GO" id="GO:0005319">
    <property type="term" value="F:lipid transporter activity"/>
    <property type="evidence" value="ECO:0007669"/>
    <property type="project" value="TreeGrafter"/>
</dbReference>
<feature type="transmembrane region" description="Helical" evidence="5">
    <location>
        <begin position="23"/>
        <end position="46"/>
    </location>
</feature>
<dbReference type="InterPro" id="IPR013525">
    <property type="entry name" value="ABC2_TM"/>
</dbReference>
<evidence type="ECO:0000256" key="4">
    <source>
        <dbReference type="ARBA" id="ARBA00023136"/>
    </source>
</evidence>
<evidence type="ECO:0000313" key="8">
    <source>
        <dbReference type="Proteomes" id="UP000054495"/>
    </source>
</evidence>
<sequence length="335" mass="38581">MGALAQLRLLLWKNWLHQIRSPWFTLMEFFIPLLLIAISFGLMIGLRGDFERDHRLRNYPEWPVMGSAYDFIMPTNMSRLDKRYSITIKEPLSVIYGPYSSFLPITMPKYFQSNMSIQAGITFDDSIANHMDSDVNLEYTIRLSNTNRRSKGASGTNTYTPWNTKVVFAIQFISGPINPSDSDGGYPGYWKEGFMTVQKSINNAIYEIKTGQHIPEFNANLMIGRFPFPSYQSKIIEIGAFFLPVIVVFSYMTSVIYIVKSVVMEKESRLKEYMRVMGLSQWIHWVGHFIMNYMKLVVSVIVLTVLLHFVTTKNRSYFDGGGRLDDALLLVCNIQ</sequence>
<reference evidence="7 8" key="1">
    <citation type="submission" date="2013-05" db="EMBL/GenBank/DDBJ databases">
        <title>Draft genome of the parasitic nematode Anyclostoma ceylanicum.</title>
        <authorList>
            <person name="Mitreva M."/>
        </authorList>
    </citation>
    <scope>NUCLEOTIDE SEQUENCE [LARGE SCALE GENOMIC DNA]</scope>
</reference>
<dbReference type="AlphaFoldDB" id="A0A0D6LYT0"/>
<keyword evidence="3 5" id="KW-1133">Transmembrane helix</keyword>
<evidence type="ECO:0000256" key="5">
    <source>
        <dbReference type="SAM" id="Phobius"/>
    </source>
</evidence>
<evidence type="ECO:0000256" key="1">
    <source>
        <dbReference type="ARBA" id="ARBA00004141"/>
    </source>
</evidence>
<dbReference type="Proteomes" id="UP000054495">
    <property type="component" value="Unassembled WGS sequence"/>
</dbReference>
<keyword evidence="4 5" id="KW-0472">Membrane</keyword>
<dbReference type="PANTHER" id="PTHR19229:SF250">
    <property type="entry name" value="ABC TRANSPORTER DOMAIN-CONTAINING PROTEIN-RELATED"/>
    <property type="match status" value="1"/>
</dbReference>
<keyword evidence="8" id="KW-1185">Reference proteome</keyword>
<dbReference type="InterPro" id="IPR026082">
    <property type="entry name" value="ABCA"/>
</dbReference>
<evidence type="ECO:0000313" key="7">
    <source>
        <dbReference type="EMBL" id="EPB76348.1"/>
    </source>
</evidence>
<comment type="subcellular location">
    <subcellularLocation>
        <location evidence="1">Membrane</location>
        <topology evidence="1">Multi-pass membrane protein</topology>
    </subcellularLocation>
</comment>
<keyword evidence="2 5" id="KW-0812">Transmembrane</keyword>